<evidence type="ECO:0000313" key="3">
    <source>
        <dbReference type="Proteomes" id="UP000178943"/>
    </source>
</evidence>
<dbReference type="GO" id="GO:0007165">
    <property type="term" value="P:signal transduction"/>
    <property type="evidence" value="ECO:0007669"/>
    <property type="project" value="InterPro"/>
</dbReference>
<dbReference type="EMBL" id="MFGW01000006">
    <property type="protein sequence ID" value="OGF68270.1"/>
    <property type="molecule type" value="Genomic_DNA"/>
</dbReference>
<dbReference type="PROSITE" id="PS50851">
    <property type="entry name" value="CHEW"/>
    <property type="match status" value="1"/>
</dbReference>
<reference evidence="2 3" key="1">
    <citation type="journal article" date="2016" name="Nat. Commun.">
        <title>Thousands of microbial genomes shed light on interconnected biogeochemical processes in an aquifer system.</title>
        <authorList>
            <person name="Anantharaman K."/>
            <person name="Brown C.T."/>
            <person name="Hug L.A."/>
            <person name="Sharon I."/>
            <person name="Castelle C.J."/>
            <person name="Probst A.J."/>
            <person name="Thomas B.C."/>
            <person name="Singh A."/>
            <person name="Wilkins M.J."/>
            <person name="Karaoz U."/>
            <person name="Brodie E.L."/>
            <person name="Williams K.H."/>
            <person name="Hubbard S.S."/>
            <person name="Banfield J.F."/>
        </authorList>
    </citation>
    <scope>NUCLEOTIDE SEQUENCE [LARGE SCALE GENOMIC DNA]</scope>
</reference>
<dbReference type="STRING" id="1817863.A2Y62_02825"/>
<dbReference type="PANTHER" id="PTHR22617:SF23">
    <property type="entry name" value="CHEMOTAXIS PROTEIN CHEW"/>
    <property type="match status" value="1"/>
</dbReference>
<organism evidence="2 3">
    <name type="scientific">Candidatus Fischerbacteria bacterium RBG_13_37_8</name>
    <dbReference type="NCBI Taxonomy" id="1817863"/>
    <lineage>
        <taxon>Bacteria</taxon>
        <taxon>Candidatus Fischeribacteriota</taxon>
    </lineage>
</organism>
<gene>
    <name evidence="2" type="ORF">A2Y62_02825</name>
</gene>
<dbReference type="Gene3D" id="2.30.30.40">
    <property type="entry name" value="SH3 Domains"/>
    <property type="match status" value="1"/>
</dbReference>
<accession>A0A1F5VY02</accession>
<evidence type="ECO:0000313" key="2">
    <source>
        <dbReference type="EMBL" id="OGF68270.1"/>
    </source>
</evidence>
<feature type="domain" description="CheW-like" evidence="1">
    <location>
        <begin position="54"/>
        <end position="191"/>
    </location>
</feature>
<dbReference type="Pfam" id="PF01584">
    <property type="entry name" value="CheW"/>
    <property type="match status" value="1"/>
</dbReference>
<dbReference type="AlphaFoldDB" id="A0A1F5VY02"/>
<evidence type="ECO:0000259" key="1">
    <source>
        <dbReference type="PROSITE" id="PS50851"/>
    </source>
</evidence>
<dbReference type="GO" id="GO:0005829">
    <property type="term" value="C:cytosol"/>
    <property type="evidence" value="ECO:0007669"/>
    <property type="project" value="TreeGrafter"/>
</dbReference>
<proteinExistence type="predicted"/>
<dbReference type="SUPFAM" id="SSF50341">
    <property type="entry name" value="CheW-like"/>
    <property type="match status" value="1"/>
</dbReference>
<sequence length="199" mass="22511">MNEGVYVKRRRRNELSKEKINSVLQLDVQGKKILRARTEALAAESQVANKDEACIEILEFILSYEHYGIETSYIEQVYPLKEYTPLPCTPSFILGIMNVCGLILSIIDIKKFFDLPAKGLAEWDKVIIVHNNEMEFGILADAIVGIKSILLDEIQTSLPTLTGIREKYLKGITKDSLVILDADKLLSDKTIIIQEEVNQ</sequence>
<comment type="caution">
    <text evidence="2">The sequence shown here is derived from an EMBL/GenBank/DDBJ whole genome shotgun (WGS) entry which is preliminary data.</text>
</comment>
<dbReference type="PANTHER" id="PTHR22617">
    <property type="entry name" value="CHEMOTAXIS SENSOR HISTIDINE KINASE-RELATED"/>
    <property type="match status" value="1"/>
</dbReference>
<dbReference type="GO" id="GO:0006935">
    <property type="term" value="P:chemotaxis"/>
    <property type="evidence" value="ECO:0007669"/>
    <property type="project" value="InterPro"/>
</dbReference>
<dbReference type="InterPro" id="IPR002545">
    <property type="entry name" value="CheW-lke_dom"/>
</dbReference>
<dbReference type="Gene3D" id="2.40.50.180">
    <property type="entry name" value="CheA-289, Domain 4"/>
    <property type="match status" value="1"/>
</dbReference>
<dbReference type="InterPro" id="IPR036061">
    <property type="entry name" value="CheW-like_dom_sf"/>
</dbReference>
<dbReference type="InterPro" id="IPR039315">
    <property type="entry name" value="CheW"/>
</dbReference>
<dbReference type="SMART" id="SM00260">
    <property type="entry name" value="CheW"/>
    <property type="match status" value="1"/>
</dbReference>
<dbReference type="Proteomes" id="UP000178943">
    <property type="component" value="Unassembled WGS sequence"/>
</dbReference>
<name>A0A1F5VY02_9BACT</name>
<protein>
    <submittedName>
        <fullName evidence="2">Chemotaxis protein</fullName>
    </submittedName>
</protein>